<reference evidence="7 8" key="1">
    <citation type="journal article" date="2016" name="Nat. Commun.">
        <title>Thousands of microbial genomes shed light on interconnected biogeochemical processes in an aquifer system.</title>
        <authorList>
            <person name="Anantharaman K."/>
            <person name="Brown C.T."/>
            <person name="Hug L.A."/>
            <person name="Sharon I."/>
            <person name="Castelle C.J."/>
            <person name="Probst A.J."/>
            <person name="Thomas B.C."/>
            <person name="Singh A."/>
            <person name="Wilkins M.J."/>
            <person name="Karaoz U."/>
            <person name="Brodie E.L."/>
            <person name="Williams K.H."/>
            <person name="Hubbard S.S."/>
            <person name="Banfield J.F."/>
        </authorList>
    </citation>
    <scope>NUCLEOTIDE SEQUENCE [LARGE SCALE GENOMIC DNA]</scope>
</reference>
<dbReference type="SUPFAM" id="SSF56047">
    <property type="entry name" value="Ribosomal protein S8"/>
    <property type="match status" value="1"/>
</dbReference>
<comment type="caution">
    <text evidence="7">The sequence shown here is derived from an EMBL/GenBank/DDBJ whole genome shotgun (WGS) entry which is preliminary data.</text>
</comment>
<dbReference type="Pfam" id="PF00410">
    <property type="entry name" value="Ribosomal_S8"/>
    <property type="match status" value="1"/>
</dbReference>
<dbReference type="GO" id="GO:0005737">
    <property type="term" value="C:cytoplasm"/>
    <property type="evidence" value="ECO:0007669"/>
    <property type="project" value="UniProtKB-ARBA"/>
</dbReference>
<evidence type="ECO:0000256" key="3">
    <source>
        <dbReference type="ARBA" id="ARBA00023274"/>
    </source>
</evidence>
<evidence type="ECO:0000313" key="8">
    <source>
        <dbReference type="Proteomes" id="UP000179880"/>
    </source>
</evidence>
<dbReference type="InterPro" id="IPR000630">
    <property type="entry name" value="Ribosomal_uS8"/>
</dbReference>
<dbReference type="PANTHER" id="PTHR11758">
    <property type="entry name" value="40S RIBOSOMAL PROTEIN S15A"/>
    <property type="match status" value="1"/>
</dbReference>
<protein>
    <recommendedName>
        <fullName evidence="4">Small ribosomal subunit protein uS8</fullName>
    </recommendedName>
    <alternativeName>
        <fullName evidence="5">30S ribosomal protein S8</fullName>
    </alternativeName>
</protein>
<dbReference type="GO" id="GO:0003735">
    <property type="term" value="F:structural constituent of ribosome"/>
    <property type="evidence" value="ECO:0007669"/>
    <property type="project" value="InterPro"/>
</dbReference>
<dbReference type="InterPro" id="IPR035987">
    <property type="entry name" value="Ribosomal_uS8_sf"/>
</dbReference>
<dbReference type="AlphaFoldDB" id="A0A1F6WGK1"/>
<dbReference type="Gene3D" id="3.30.1490.10">
    <property type="match status" value="1"/>
</dbReference>
<evidence type="ECO:0000313" key="7">
    <source>
        <dbReference type="EMBL" id="OGI81047.1"/>
    </source>
</evidence>
<dbReference type="EMBL" id="MFUH01000043">
    <property type="protein sequence ID" value="OGI81047.1"/>
    <property type="molecule type" value="Genomic_DNA"/>
</dbReference>
<accession>A0A1F6WGK1</accession>
<dbReference type="GO" id="GO:0005840">
    <property type="term" value="C:ribosome"/>
    <property type="evidence" value="ECO:0007669"/>
    <property type="project" value="UniProtKB-KW"/>
</dbReference>
<dbReference type="Proteomes" id="UP000179880">
    <property type="component" value="Unassembled WGS sequence"/>
</dbReference>
<keyword evidence="2 6" id="KW-0689">Ribosomal protein</keyword>
<gene>
    <name evidence="7" type="ORF">A3B93_00490</name>
</gene>
<dbReference type="PROSITE" id="PS00053">
    <property type="entry name" value="RIBOSOMAL_S8"/>
    <property type="match status" value="1"/>
</dbReference>
<name>A0A1F6WGK1_9BACT</name>
<proteinExistence type="inferred from homology"/>
<evidence type="ECO:0000256" key="6">
    <source>
        <dbReference type="RuleBase" id="RU003660"/>
    </source>
</evidence>
<dbReference type="InterPro" id="IPR047863">
    <property type="entry name" value="Ribosomal_uS8_CS"/>
</dbReference>
<dbReference type="GO" id="GO:0006412">
    <property type="term" value="P:translation"/>
    <property type="evidence" value="ECO:0007669"/>
    <property type="project" value="InterPro"/>
</dbReference>
<evidence type="ECO:0000256" key="2">
    <source>
        <dbReference type="ARBA" id="ARBA00022980"/>
    </source>
</evidence>
<dbReference type="Gene3D" id="3.30.1370.30">
    <property type="match status" value="1"/>
</dbReference>
<comment type="similarity">
    <text evidence="1 6">Belongs to the universal ribosomal protein uS8 family.</text>
</comment>
<dbReference type="FunFam" id="3.30.1490.10:FF:000001">
    <property type="entry name" value="30S ribosomal protein S8"/>
    <property type="match status" value="1"/>
</dbReference>
<evidence type="ECO:0000256" key="4">
    <source>
        <dbReference type="ARBA" id="ARBA00035258"/>
    </source>
</evidence>
<dbReference type="GO" id="GO:1990904">
    <property type="term" value="C:ribonucleoprotein complex"/>
    <property type="evidence" value="ECO:0007669"/>
    <property type="project" value="UniProtKB-KW"/>
</dbReference>
<evidence type="ECO:0000256" key="5">
    <source>
        <dbReference type="ARBA" id="ARBA00035525"/>
    </source>
</evidence>
<sequence length="128" mass="14166">MDPLSNMLIAIKNGSRAGRESIDLPFSAFSHTVAECLVRAGFLKSTAKKMRHDLPILVLTLAYNDKIPKVSEVKRISKLSRRIYRGVKELHPVRSGLGSIVLSTPKGVLTGDEARKEHVGGEVLFEIW</sequence>
<keyword evidence="3 6" id="KW-0687">Ribonucleoprotein</keyword>
<evidence type="ECO:0000256" key="1">
    <source>
        <dbReference type="ARBA" id="ARBA00006471"/>
    </source>
</evidence>
<organism evidence="7 8">
    <name type="scientific">Candidatus Nomurabacteria bacterium RIFCSPHIGHO2_02_FULL_42_24</name>
    <dbReference type="NCBI Taxonomy" id="1801757"/>
    <lineage>
        <taxon>Bacteria</taxon>
        <taxon>Candidatus Nomuraibacteriota</taxon>
    </lineage>
</organism>